<sequence length="71" mass="7987">MRISPSKSVNLEDIREISTTTQKIVVNYFYRIFDVALASAIFNNKVRLVHVSHANELKEQSSHGCALVALI</sequence>
<comment type="caution">
    <text evidence="1">The sequence shown here is derived from an EMBL/GenBank/DDBJ whole genome shotgun (WGS) entry which is preliminary data.</text>
</comment>
<proteinExistence type="predicted"/>
<evidence type="ECO:0000313" key="2">
    <source>
        <dbReference type="Proteomes" id="UP000789901"/>
    </source>
</evidence>
<name>A0ABN7UST2_GIGMA</name>
<accession>A0ABN7UST2</accession>
<reference evidence="1 2" key="1">
    <citation type="submission" date="2021-06" db="EMBL/GenBank/DDBJ databases">
        <authorList>
            <person name="Kallberg Y."/>
            <person name="Tangrot J."/>
            <person name="Rosling A."/>
        </authorList>
    </citation>
    <scope>NUCLEOTIDE SEQUENCE [LARGE SCALE GENOMIC DNA]</scope>
    <source>
        <strain evidence="1 2">120-4 pot B 10/14</strain>
    </source>
</reference>
<evidence type="ECO:0000313" key="1">
    <source>
        <dbReference type="EMBL" id="CAG8651755.1"/>
    </source>
</evidence>
<keyword evidence="2" id="KW-1185">Reference proteome</keyword>
<dbReference type="Proteomes" id="UP000789901">
    <property type="component" value="Unassembled WGS sequence"/>
</dbReference>
<gene>
    <name evidence="1" type="ORF">GMARGA_LOCUS9392</name>
</gene>
<organism evidence="1 2">
    <name type="scientific">Gigaspora margarita</name>
    <dbReference type="NCBI Taxonomy" id="4874"/>
    <lineage>
        <taxon>Eukaryota</taxon>
        <taxon>Fungi</taxon>
        <taxon>Fungi incertae sedis</taxon>
        <taxon>Mucoromycota</taxon>
        <taxon>Glomeromycotina</taxon>
        <taxon>Glomeromycetes</taxon>
        <taxon>Diversisporales</taxon>
        <taxon>Gigasporaceae</taxon>
        <taxon>Gigaspora</taxon>
    </lineage>
</organism>
<protein>
    <submittedName>
        <fullName evidence="1">11147_t:CDS:1</fullName>
    </submittedName>
</protein>
<dbReference type="EMBL" id="CAJVQB010005042">
    <property type="protein sequence ID" value="CAG8651755.1"/>
    <property type="molecule type" value="Genomic_DNA"/>
</dbReference>